<name>A0A9N7TRP1_PLEPL</name>
<proteinExistence type="predicted"/>
<organism evidence="2 3">
    <name type="scientific">Pleuronectes platessa</name>
    <name type="common">European plaice</name>
    <dbReference type="NCBI Taxonomy" id="8262"/>
    <lineage>
        <taxon>Eukaryota</taxon>
        <taxon>Metazoa</taxon>
        <taxon>Chordata</taxon>
        <taxon>Craniata</taxon>
        <taxon>Vertebrata</taxon>
        <taxon>Euteleostomi</taxon>
        <taxon>Actinopterygii</taxon>
        <taxon>Neopterygii</taxon>
        <taxon>Teleostei</taxon>
        <taxon>Neoteleostei</taxon>
        <taxon>Acanthomorphata</taxon>
        <taxon>Carangaria</taxon>
        <taxon>Pleuronectiformes</taxon>
        <taxon>Pleuronectoidei</taxon>
        <taxon>Pleuronectidae</taxon>
        <taxon>Pleuronectes</taxon>
    </lineage>
</organism>
<keyword evidence="3" id="KW-1185">Reference proteome</keyword>
<accession>A0A9N7TRP1</accession>
<comment type="caution">
    <text evidence="2">The sequence shown here is derived from an EMBL/GenBank/DDBJ whole genome shotgun (WGS) entry which is preliminary data.</text>
</comment>
<evidence type="ECO:0000313" key="2">
    <source>
        <dbReference type="EMBL" id="CAB1417354.1"/>
    </source>
</evidence>
<feature type="region of interest" description="Disordered" evidence="1">
    <location>
        <begin position="85"/>
        <end position="138"/>
    </location>
</feature>
<gene>
    <name evidence="2" type="ORF">PLEPLA_LOCUS5156</name>
</gene>
<dbReference type="EMBL" id="CADEAL010000261">
    <property type="protein sequence ID" value="CAB1417354.1"/>
    <property type="molecule type" value="Genomic_DNA"/>
</dbReference>
<evidence type="ECO:0000313" key="3">
    <source>
        <dbReference type="Proteomes" id="UP001153269"/>
    </source>
</evidence>
<protein>
    <submittedName>
        <fullName evidence="2">Uncharacterized protein</fullName>
    </submittedName>
</protein>
<dbReference type="Proteomes" id="UP001153269">
    <property type="component" value="Unassembled WGS sequence"/>
</dbReference>
<sequence>MEEVKWTRVFSLLLHAPRARPLRRRLRNHLPDFHSFCCVHCERTEGSLKSNSAKPRGRVTVDIRWEGLTDSIPVPRASVTLFNNESEAVVTHGEKGPGKKKKENTSRPGGDSFGTAGGSPGYHSLLAGGVRGAEWPGK</sequence>
<dbReference type="AlphaFoldDB" id="A0A9N7TRP1"/>
<reference evidence="2" key="1">
    <citation type="submission" date="2020-03" db="EMBL/GenBank/DDBJ databases">
        <authorList>
            <person name="Weist P."/>
        </authorList>
    </citation>
    <scope>NUCLEOTIDE SEQUENCE</scope>
</reference>
<feature type="compositionally biased region" description="Gly residues" evidence="1">
    <location>
        <begin position="111"/>
        <end position="120"/>
    </location>
</feature>
<evidence type="ECO:0000256" key="1">
    <source>
        <dbReference type="SAM" id="MobiDB-lite"/>
    </source>
</evidence>